<dbReference type="SUPFAM" id="SSF53474">
    <property type="entry name" value="alpha/beta-Hydrolases"/>
    <property type="match status" value="1"/>
</dbReference>
<organism evidence="5 6">
    <name type="scientific">Fusarium langsethiae</name>
    <dbReference type="NCBI Taxonomy" id="179993"/>
    <lineage>
        <taxon>Eukaryota</taxon>
        <taxon>Fungi</taxon>
        <taxon>Dikarya</taxon>
        <taxon>Ascomycota</taxon>
        <taxon>Pezizomycotina</taxon>
        <taxon>Sordariomycetes</taxon>
        <taxon>Hypocreomycetidae</taxon>
        <taxon>Hypocreales</taxon>
        <taxon>Nectriaceae</taxon>
        <taxon>Fusarium</taxon>
    </lineage>
</organism>
<sequence>MCYKRDNYCFDAGPLGHIEGLTITANGVPALHYFGGLPYALPPTGQWRFRSPRKLPKGYTYGSASQPGQFAKGTWVCPQPPSSIPPDAAEVGEDCLQLNIWIPARPAPKDGWPVCFYIHGGFLQVGNANTPVEALAPLMSETAFGAIMVLSSYRLNALGFLAGRELAAEANAQGDTVGNMGLWDQRTALEWAYENMKNFGGNPANITVAGYSAGAYSSFQQLAHELLVEPEEKAIIRRVAMLSNGPGTEPKALHDVQEQFDEFISRLGISLDLDDATKLAKLRAVPYEKLIEVQSEMRMSEFRVLADGQFYPANLVESINNGQFANRMKRRDITLLNGECEEEHTMYRRWRTPAESYASVHQRLLAEFSPSVTHTLLSHYCGPEKLLPSGNKTWREFFGRLYANIQVHLLERGFQHALVQGGLEPGKDILRYRIERRLECVAEKIPPHLGVTHLTDIPIWLWGAGYEGGLSDQEKEWLKGWNEGLAQFVNGDEVNWGTAKVNEVRRWRNDGETDVVEDELWEDGIAFWKLVNSSNGDDLAGVSENL</sequence>
<dbReference type="PANTHER" id="PTHR43142:SF4">
    <property type="entry name" value="CARBOXYLIC ESTER HYDROLASE"/>
    <property type="match status" value="1"/>
</dbReference>
<dbReference type="ESTHER" id="9hypo-a0a0m9er38">
    <property type="family name" value="Fungal_carboxylesterase_lipase"/>
</dbReference>
<dbReference type="InterPro" id="IPR029058">
    <property type="entry name" value="AB_hydrolase_fold"/>
</dbReference>
<feature type="domain" description="Carboxylesterase type B" evidence="4">
    <location>
        <begin position="15"/>
        <end position="493"/>
    </location>
</feature>
<evidence type="ECO:0000256" key="3">
    <source>
        <dbReference type="RuleBase" id="RU361235"/>
    </source>
</evidence>
<evidence type="ECO:0000256" key="1">
    <source>
        <dbReference type="ARBA" id="ARBA00005964"/>
    </source>
</evidence>
<protein>
    <recommendedName>
        <fullName evidence="3">Carboxylic ester hydrolase</fullName>
        <ecNumber evidence="3">3.1.1.-</ecNumber>
    </recommendedName>
</protein>
<evidence type="ECO:0000313" key="5">
    <source>
        <dbReference type="EMBL" id="KPA37796.1"/>
    </source>
</evidence>
<dbReference type="OrthoDB" id="6846267at2759"/>
<dbReference type="EMBL" id="JXCE01000359">
    <property type="protein sequence ID" value="KPA37796.1"/>
    <property type="molecule type" value="Genomic_DNA"/>
</dbReference>
<keyword evidence="6" id="KW-1185">Reference proteome</keyword>
<accession>A0A0M9ER38</accession>
<dbReference type="InterPro" id="IPR002018">
    <property type="entry name" value="CarbesteraseB"/>
</dbReference>
<reference evidence="5 6" key="1">
    <citation type="submission" date="2015-04" db="EMBL/GenBank/DDBJ databases">
        <title>The draft genome sequence of Fusarium langsethiae, a T-2/HT-2 mycotoxin producer.</title>
        <authorList>
            <person name="Lysoe E."/>
            <person name="Divon H.H."/>
            <person name="Terzi V."/>
            <person name="Orru L."/>
            <person name="Lamontanara A."/>
            <person name="Kolseth A.-K."/>
            <person name="Frandsen R.J."/>
            <person name="Nielsen K."/>
            <person name="Thrane U."/>
        </authorList>
    </citation>
    <scope>NUCLEOTIDE SEQUENCE [LARGE SCALE GENOMIC DNA]</scope>
    <source>
        <strain evidence="5 6">Fl201059</strain>
    </source>
</reference>
<dbReference type="EC" id="3.1.1.-" evidence="3"/>
<dbReference type="Gene3D" id="3.40.50.1820">
    <property type="entry name" value="alpha/beta hydrolase"/>
    <property type="match status" value="1"/>
</dbReference>
<dbReference type="Pfam" id="PF00135">
    <property type="entry name" value="COesterase"/>
    <property type="match status" value="1"/>
</dbReference>
<dbReference type="GO" id="GO:0016787">
    <property type="term" value="F:hydrolase activity"/>
    <property type="evidence" value="ECO:0007669"/>
    <property type="project" value="UniProtKB-KW"/>
</dbReference>
<keyword evidence="2 3" id="KW-0378">Hydrolase</keyword>
<dbReference type="AlphaFoldDB" id="A0A0M9ER38"/>
<evidence type="ECO:0000259" key="4">
    <source>
        <dbReference type="Pfam" id="PF00135"/>
    </source>
</evidence>
<dbReference type="Proteomes" id="UP000037904">
    <property type="component" value="Unassembled WGS sequence"/>
</dbReference>
<gene>
    <name evidence="5" type="ORF">FLAG1_09386</name>
</gene>
<evidence type="ECO:0000256" key="2">
    <source>
        <dbReference type="ARBA" id="ARBA00022801"/>
    </source>
</evidence>
<comment type="caution">
    <text evidence="5">The sequence shown here is derived from an EMBL/GenBank/DDBJ whole genome shotgun (WGS) entry which is preliminary data.</text>
</comment>
<name>A0A0M9ER38_FUSLA</name>
<evidence type="ECO:0000313" key="6">
    <source>
        <dbReference type="Proteomes" id="UP000037904"/>
    </source>
</evidence>
<dbReference type="PROSITE" id="PS00122">
    <property type="entry name" value="CARBOXYLESTERASE_B_1"/>
    <property type="match status" value="1"/>
</dbReference>
<dbReference type="PANTHER" id="PTHR43142">
    <property type="entry name" value="CARBOXYLIC ESTER HYDROLASE"/>
    <property type="match status" value="1"/>
</dbReference>
<proteinExistence type="inferred from homology"/>
<comment type="similarity">
    <text evidence="1 3">Belongs to the type-B carboxylesterase/lipase family.</text>
</comment>
<dbReference type="InterPro" id="IPR019826">
    <property type="entry name" value="Carboxylesterase_B_AS"/>
</dbReference>